<comment type="caution">
    <text evidence="2">The sequence shown here is derived from an EMBL/GenBank/DDBJ whole genome shotgun (WGS) entry which is preliminary data.</text>
</comment>
<dbReference type="EMBL" id="SNXW01000002">
    <property type="protein sequence ID" value="TDP86126.1"/>
    <property type="molecule type" value="Genomic_DNA"/>
</dbReference>
<accession>A0A4R6RKC6</accession>
<name>A0A4R6RKC6_9BURK</name>
<gene>
    <name evidence="2" type="ORF">EV672_102477</name>
</gene>
<evidence type="ECO:0000256" key="1">
    <source>
        <dbReference type="SAM" id="Phobius"/>
    </source>
</evidence>
<sequence>MLLLTLLLTLLACSAWVHVQARRSGQSRTMALVLAPLGGLVLTLTVAWLASAAWSHWRDKTGPLPQELDVAEEVFAKESGGLLEGCGVFVHRLTEASRLDLAQRGLAKLQTARTGRDQPTYHRYGAWQHASSGFHVRGQACIDLPDDVTAMIAKARETGFGTEGREFDLLADPVSGFVVFSFNG</sequence>
<keyword evidence="1" id="KW-0472">Membrane</keyword>
<feature type="transmembrane region" description="Helical" evidence="1">
    <location>
        <begin position="31"/>
        <end position="50"/>
    </location>
</feature>
<dbReference type="AlphaFoldDB" id="A0A4R6RKC6"/>
<keyword evidence="1" id="KW-0812">Transmembrane</keyword>
<organism evidence="2 3">
    <name type="scientific">Aquabacterium commune</name>
    <dbReference type="NCBI Taxonomy" id="70586"/>
    <lineage>
        <taxon>Bacteria</taxon>
        <taxon>Pseudomonadati</taxon>
        <taxon>Pseudomonadota</taxon>
        <taxon>Betaproteobacteria</taxon>
        <taxon>Burkholderiales</taxon>
        <taxon>Aquabacterium</taxon>
    </lineage>
</organism>
<dbReference type="Proteomes" id="UP000294593">
    <property type="component" value="Unassembled WGS sequence"/>
</dbReference>
<proteinExistence type="predicted"/>
<keyword evidence="1" id="KW-1133">Transmembrane helix</keyword>
<keyword evidence="3" id="KW-1185">Reference proteome</keyword>
<reference evidence="2 3" key="1">
    <citation type="submission" date="2019-03" db="EMBL/GenBank/DDBJ databases">
        <title>Genomic Encyclopedia of Type Strains, Phase IV (KMG-IV): sequencing the most valuable type-strain genomes for metagenomic binning, comparative biology and taxonomic classification.</title>
        <authorList>
            <person name="Goeker M."/>
        </authorList>
    </citation>
    <scope>NUCLEOTIDE SEQUENCE [LARGE SCALE GENOMIC DNA]</scope>
    <source>
        <strain evidence="2 3">DSM 11901</strain>
    </source>
</reference>
<protein>
    <submittedName>
        <fullName evidence="2">Uncharacterized protein</fullName>
    </submittedName>
</protein>
<evidence type="ECO:0000313" key="3">
    <source>
        <dbReference type="Proteomes" id="UP000294593"/>
    </source>
</evidence>
<dbReference type="RefSeq" id="WP_133607284.1">
    <property type="nucleotide sequence ID" value="NZ_SNXW01000002.1"/>
</dbReference>
<evidence type="ECO:0000313" key="2">
    <source>
        <dbReference type="EMBL" id="TDP86126.1"/>
    </source>
</evidence>